<evidence type="ECO:0000256" key="3">
    <source>
        <dbReference type="SAM" id="SignalP"/>
    </source>
</evidence>
<protein>
    <submittedName>
        <fullName evidence="4">Raffinose/stachyose/melibiose transport system substrate-binding protein</fullName>
    </submittedName>
</protein>
<dbReference type="InterPro" id="IPR050490">
    <property type="entry name" value="Bact_solute-bd_prot1"/>
</dbReference>
<dbReference type="GO" id="GO:0042597">
    <property type="term" value="C:periplasmic space"/>
    <property type="evidence" value="ECO:0007669"/>
    <property type="project" value="UniProtKB-SubCell"/>
</dbReference>
<gene>
    <name evidence="4" type="ORF">C8N44_1372</name>
</gene>
<dbReference type="RefSeq" id="WP_188758800.1">
    <property type="nucleotide sequence ID" value="NZ_BMEZ01000037.1"/>
</dbReference>
<name>A0A2T6A6G5_9RHOB</name>
<sequence>MTIKLTGTTALATLLALPFGGAATAQELTLLSDSSADTVALMEALTDAYTEKHPEVTFSIETRPGGSEGDNVVKTRLATGEMADIFQYNSGALVQALRPGRTMLPINDIENFDAMLDSFTRTVSDAEGNVYGVPIEAAMGGGIFYHIPTYEELGLEVPLTWDQFMENNRTIAEQSDVVPIAQTYRDSWTSQLFVLGDFFNVLQQEPGFAEAYTANEAKYADTPAARQGFERLQEVAEADFFNDDFGAASYEDGLRMIATGEAAHYPVLTFAIGALNQAYPDRMDDIGFFAQPGNEADSNGLTVWMPAALYISRTTDHPEIARDFLNFAASEEACDINTRVNGAQGPYLVEGCTLPDDVPQPVADMLPYFQEEGRTAPALEYLSPVKGPTLEQLTVEVGTGIRDAQSAAELYDADVAKQAKQLGLPNW</sequence>
<feature type="signal peptide" evidence="3">
    <location>
        <begin position="1"/>
        <end position="25"/>
    </location>
</feature>
<reference evidence="4 5" key="1">
    <citation type="submission" date="2018-04" db="EMBL/GenBank/DDBJ databases">
        <title>Genomic Encyclopedia of Archaeal and Bacterial Type Strains, Phase II (KMG-II): from individual species to whole genera.</title>
        <authorList>
            <person name="Goeker M."/>
        </authorList>
    </citation>
    <scope>NUCLEOTIDE SEQUENCE [LARGE SCALE GENOMIC DNA]</scope>
    <source>
        <strain evidence="4 5">DSM 29329</strain>
    </source>
</reference>
<dbReference type="Gene3D" id="3.40.190.10">
    <property type="entry name" value="Periplasmic binding protein-like II"/>
    <property type="match status" value="2"/>
</dbReference>
<keyword evidence="3" id="KW-0732">Signal</keyword>
<dbReference type="PANTHER" id="PTHR43649">
    <property type="entry name" value="ARABINOSE-BINDING PROTEIN-RELATED"/>
    <property type="match status" value="1"/>
</dbReference>
<comment type="subcellular location">
    <subcellularLocation>
        <location evidence="1">Periplasm</location>
    </subcellularLocation>
</comment>
<keyword evidence="5" id="KW-1185">Reference proteome</keyword>
<accession>A0A2T6A6G5</accession>
<evidence type="ECO:0000313" key="5">
    <source>
        <dbReference type="Proteomes" id="UP000244069"/>
    </source>
</evidence>
<evidence type="ECO:0000313" key="4">
    <source>
        <dbReference type="EMBL" id="PTX39414.1"/>
    </source>
</evidence>
<dbReference type="AlphaFoldDB" id="A0A2T6A6G5"/>
<evidence type="ECO:0000256" key="1">
    <source>
        <dbReference type="ARBA" id="ARBA00004418"/>
    </source>
</evidence>
<proteinExistence type="inferred from homology"/>
<dbReference type="Proteomes" id="UP000244069">
    <property type="component" value="Unassembled WGS sequence"/>
</dbReference>
<comment type="similarity">
    <text evidence="2">Belongs to the bacterial solute-binding protein 1 family.</text>
</comment>
<comment type="caution">
    <text evidence="4">The sequence shown here is derived from an EMBL/GenBank/DDBJ whole genome shotgun (WGS) entry which is preliminary data.</text>
</comment>
<evidence type="ECO:0000256" key="2">
    <source>
        <dbReference type="ARBA" id="ARBA00008520"/>
    </source>
</evidence>
<feature type="chain" id="PRO_5015629897" evidence="3">
    <location>
        <begin position="26"/>
        <end position="427"/>
    </location>
</feature>
<dbReference type="Pfam" id="PF01547">
    <property type="entry name" value="SBP_bac_1"/>
    <property type="match status" value="1"/>
</dbReference>
<dbReference type="InterPro" id="IPR006059">
    <property type="entry name" value="SBP"/>
</dbReference>
<organism evidence="4 5">
    <name type="scientific">Allosediminivita pacifica</name>
    <dbReference type="NCBI Taxonomy" id="1267769"/>
    <lineage>
        <taxon>Bacteria</taxon>
        <taxon>Pseudomonadati</taxon>
        <taxon>Pseudomonadota</taxon>
        <taxon>Alphaproteobacteria</taxon>
        <taxon>Rhodobacterales</taxon>
        <taxon>Paracoccaceae</taxon>
        <taxon>Allosediminivita</taxon>
    </lineage>
</organism>
<dbReference type="SUPFAM" id="SSF53850">
    <property type="entry name" value="Periplasmic binding protein-like II"/>
    <property type="match status" value="1"/>
</dbReference>
<dbReference type="EMBL" id="QBKN01000037">
    <property type="protein sequence ID" value="PTX39414.1"/>
    <property type="molecule type" value="Genomic_DNA"/>
</dbReference>